<dbReference type="Proteomes" id="UP000325433">
    <property type="component" value="Unassembled WGS sequence"/>
</dbReference>
<gene>
    <name evidence="3" type="ORF">BDV41DRAFT_558045</name>
</gene>
<evidence type="ECO:0000256" key="1">
    <source>
        <dbReference type="SAM" id="MobiDB-lite"/>
    </source>
</evidence>
<reference evidence="4" key="1">
    <citation type="submission" date="2019-04" db="EMBL/GenBank/DDBJ databases">
        <title>Friends and foes A comparative genomics studyof 23 Aspergillus species from section Flavi.</title>
        <authorList>
            <consortium name="DOE Joint Genome Institute"/>
            <person name="Kjaerbolling I."/>
            <person name="Vesth T."/>
            <person name="Frisvad J.C."/>
            <person name="Nybo J.L."/>
            <person name="Theobald S."/>
            <person name="Kildgaard S."/>
            <person name="Isbrandt T."/>
            <person name="Kuo A."/>
            <person name="Sato A."/>
            <person name="Lyhne E.K."/>
            <person name="Kogle M.E."/>
            <person name="Wiebenga A."/>
            <person name="Kun R.S."/>
            <person name="Lubbers R.J."/>
            <person name="Makela M.R."/>
            <person name="Barry K."/>
            <person name="Chovatia M."/>
            <person name="Clum A."/>
            <person name="Daum C."/>
            <person name="Haridas S."/>
            <person name="He G."/>
            <person name="LaButti K."/>
            <person name="Lipzen A."/>
            <person name="Mondo S."/>
            <person name="Riley R."/>
            <person name="Salamov A."/>
            <person name="Simmons B.A."/>
            <person name="Magnuson J.K."/>
            <person name="Henrissat B."/>
            <person name="Mortensen U.H."/>
            <person name="Larsen T.O."/>
            <person name="Devries R.P."/>
            <person name="Grigoriev I.V."/>
            <person name="Machida M."/>
            <person name="Baker S.E."/>
            <person name="Andersen M.R."/>
        </authorList>
    </citation>
    <scope>NUCLEOTIDE SEQUENCE [LARGE SCALE GENOMIC DNA]</scope>
    <source>
        <strain evidence="4">CBS 130015</strain>
    </source>
</reference>
<keyword evidence="2" id="KW-0732">Signal</keyword>
<dbReference type="AlphaFoldDB" id="A0A5N6VDN7"/>
<keyword evidence="4" id="KW-1185">Reference proteome</keyword>
<feature type="signal peptide" evidence="2">
    <location>
        <begin position="1"/>
        <end position="19"/>
    </location>
</feature>
<sequence length="72" mass="7794">MKATVISILILSFSSNVAGGLPPAQRPGLRPLAQKEVPPLPGVSQPNHEMIADRITDYRQELSHSECTSEGR</sequence>
<accession>A0A5N6VDN7</accession>
<evidence type="ECO:0000256" key="2">
    <source>
        <dbReference type="SAM" id="SignalP"/>
    </source>
</evidence>
<feature type="region of interest" description="Disordered" evidence="1">
    <location>
        <begin position="17"/>
        <end position="47"/>
    </location>
</feature>
<evidence type="ECO:0000313" key="4">
    <source>
        <dbReference type="Proteomes" id="UP000325433"/>
    </source>
</evidence>
<proteinExistence type="predicted"/>
<name>A0A5N6VDN7_9EURO</name>
<dbReference type="EMBL" id="ML738442">
    <property type="protein sequence ID" value="KAE8306577.1"/>
    <property type="molecule type" value="Genomic_DNA"/>
</dbReference>
<feature type="chain" id="PRO_5025031320" evidence="2">
    <location>
        <begin position="20"/>
        <end position="72"/>
    </location>
</feature>
<evidence type="ECO:0000313" key="3">
    <source>
        <dbReference type="EMBL" id="KAE8306577.1"/>
    </source>
</evidence>
<organism evidence="3 4">
    <name type="scientific">Aspergillus transmontanensis</name>
    <dbReference type="NCBI Taxonomy" id="1034304"/>
    <lineage>
        <taxon>Eukaryota</taxon>
        <taxon>Fungi</taxon>
        <taxon>Dikarya</taxon>
        <taxon>Ascomycota</taxon>
        <taxon>Pezizomycotina</taxon>
        <taxon>Eurotiomycetes</taxon>
        <taxon>Eurotiomycetidae</taxon>
        <taxon>Eurotiales</taxon>
        <taxon>Aspergillaceae</taxon>
        <taxon>Aspergillus</taxon>
        <taxon>Aspergillus subgen. Circumdati</taxon>
    </lineage>
</organism>
<protein>
    <submittedName>
        <fullName evidence="3">Uncharacterized protein</fullName>
    </submittedName>
</protein>